<feature type="binding site" evidence="7 8">
    <location>
        <position position="111"/>
    </location>
    <ligand>
        <name>S-adenosyl-L-methionine</name>
        <dbReference type="ChEBI" id="CHEBI:59789"/>
    </ligand>
</feature>
<keyword evidence="6 7" id="KW-0694">RNA-binding</keyword>
<evidence type="ECO:0000256" key="6">
    <source>
        <dbReference type="ARBA" id="ARBA00022884"/>
    </source>
</evidence>
<dbReference type="InterPro" id="IPR029063">
    <property type="entry name" value="SAM-dependent_MTases_sf"/>
</dbReference>
<accession>A0A4D6Y136</accession>
<proteinExistence type="inferred from homology"/>
<dbReference type="PANTHER" id="PTHR11727:SF7">
    <property type="entry name" value="DIMETHYLADENOSINE TRANSFERASE-RELATED"/>
    <property type="match status" value="1"/>
</dbReference>
<comment type="subcellular location">
    <subcellularLocation>
        <location evidence="7">Cytoplasm</location>
    </subcellularLocation>
</comment>
<dbReference type="Gene3D" id="1.10.8.100">
    <property type="entry name" value="Ribosomal RNA adenine dimethylase-like, domain 2"/>
    <property type="match status" value="1"/>
</dbReference>
<name>A0A4D6Y136_9GAMM</name>
<dbReference type="InterPro" id="IPR001737">
    <property type="entry name" value="KsgA/Erm"/>
</dbReference>
<dbReference type="EC" id="2.1.1.182" evidence="7"/>
<keyword evidence="1 7" id="KW-0963">Cytoplasm</keyword>
<keyword evidence="4 7" id="KW-0808">Transferase</keyword>
<feature type="binding site" evidence="7 8">
    <location>
        <position position="19"/>
    </location>
    <ligand>
        <name>S-adenosyl-L-methionine</name>
        <dbReference type="ChEBI" id="CHEBI:59789"/>
    </ligand>
</feature>
<dbReference type="GO" id="GO:0003723">
    <property type="term" value="F:RNA binding"/>
    <property type="evidence" value="ECO:0007669"/>
    <property type="project" value="UniProtKB-UniRule"/>
</dbReference>
<comment type="catalytic activity">
    <reaction evidence="7">
        <text>adenosine(1518)/adenosine(1519) in 16S rRNA + 4 S-adenosyl-L-methionine = N(6)-dimethyladenosine(1518)/N(6)-dimethyladenosine(1519) in 16S rRNA + 4 S-adenosyl-L-homocysteine + 4 H(+)</text>
        <dbReference type="Rhea" id="RHEA:19609"/>
        <dbReference type="Rhea" id="RHEA-COMP:10232"/>
        <dbReference type="Rhea" id="RHEA-COMP:10233"/>
        <dbReference type="ChEBI" id="CHEBI:15378"/>
        <dbReference type="ChEBI" id="CHEBI:57856"/>
        <dbReference type="ChEBI" id="CHEBI:59789"/>
        <dbReference type="ChEBI" id="CHEBI:74411"/>
        <dbReference type="ChEBI" id="CHEBI:74493"/>
        <dbReference type="EC" id="2.1.1.182"/>
    </reaction>
</comment>
<evidence type="ECO:0000313" key="11">
    <source>
        <dbReference type="Proteomes" id="UP000298564"/>
    </source>
</evidence>
<reference evidence="10 11" key="1">
    <citation type="submission" date="2018-12" db="EMBL/GenBank/DDBJ databases">
        <authorList>
            <person name="Chong R.A."/>
        </authorList>
    </citation>
    <scope>NUCLEOTIDE SEQUENCE [LARGE SCALE GENOMIC DNA]</scope>
    <source>
        <strain evidence="10 11">Lps</strain>
    </source>
</reference>
<evidence type="ECO:0000256" key="1">
    <source>
        <dbReference type="ARBA" id="ARBA00022490"/>
    </source>
</evidence>
<evidence type="ECO:0000259" key="9">
    <source>
        <dbReference type="SMART" id="SM00650"/>
    </source>
</evidence>
<organism evidence="10 11">
    <name type="scientific">Buchnera aphidicola</name>
    <name type="common">Lipaphis pseudobrassicae</name>
    <dbReference type="NCBI Taxonomy" id="1258543"/>
    <lineage>
        <taxon>Bacteria</taxon>
        <taxon>Pseudomonadati</taxon>
        <taxon>Pseudomonadota</taxon>
        <taxon>Gammaproteobacteria</taxon>
        <taxon>Enterobacterales</taxon>
        <taxon>Erwiniaceae</taxon>
        <taxon>Buchnera</taxon>
    </lineage>
</organism>
<keyword evidence="2 7" id="KW-0698">rRNA processing</keyword>
<reference evidence="10 11" key="2">
    <citation type="submission" date="2019-05" db="EMBL/GenBank/DDBJ databases">
        <title>Genome evolution of the obligate endosymbiont Buchnera aphidicola.</title>
        <authorList>
            <person name="Moran N.A."/>
        </authorList>
    </citation>
    <scope>NUCLEOTIDE SEQUENCE [LARGE SCALE GENOMIC DNA]</scope>
    <source>
        <strain evidence="10 11">Lps</strain>
    </source>
</reference>
<dbReference type="InterPro" id="IPR020596">
    <property type="entry name" value="rRNA_Ade_Mease_Trfase_CS"/>
</dbReference>
<dbReference type="NCBIfam" id="TIGR00755">
    <property type="entry name" value="ksgA"/>
    <property type="match status" value="1"/>
</dbReference>
<comment type="function">
    <text evidence="7">Specifically dimethylates two adjacent adenosines (A1518 and A1519) in the loop of a conserved hairpin near the 3'-end of 16S rRNA in the 30S particle. May play a critical role in biogenesis of 30S subunits.</text>
</comment>
<dbReference type="InterPro" id="IPR023165">
    <property type="entry name" value="rRNA_Ade_diMease-like_C"/>
</dbReference>
<dbReference type="InterPro" id="IPR020598">
    <property type="entry name" value="rRNA_Ade_methylase_Trfase_N"/>
</dbReference>
<dbReference type="Proteomes" id="UP000298564">
    <property type="component" value="Chromosome"/>
</dbReference>
<dbReference type="PROSITE" id="PS01131">
    <property type="entry name" value="RRNA_A_DIMETH"/>
    <property type="match status" value="1"/>
</dbReference>
<feature type="binding site" evidence="7 8">
    <location>
        <position position="44"/>
    </location>
    <ligand>
        <name>S-adenosyl-L-methionine</name>
        <dbReference type="ChEBI" id="CHEBI:59789"/>
    </ligand>
</feature>
<feature type="binding site" evidence="7 8">
    <location>
        <position position="17"/>
    </location>
    <ligand>
        <name>S-adenosyl-L-methionine</name>
        <dbReference type="ChEBI" id="CHEBI:59789"/>
    </ligand>
</feature>
<feature type="domain" description="Ribosomal RNA adenine methylase transferase N-terminal" evidence="9">
    <location>
        <begin position="24"/>
        <end position="196"/>
    </location>
</feature>
<dbReference type="SUPFAM" id="SSF53335">
    <property type="entry name" value="S-adenosyl-L-methionine-dependent methyltransferases"/>
    <property type="match status" value="1"/>
</dbReference>
<dbReference type="GO" id="GO:0052908">
    <property type="term" value="F:16S rRNA (adenine(1518)-N(6)/adenine(1519)-N(6))-dimethyltransferase activity"/>
    <property type="evidence" value="ECO:0007669"/>
    <property type="project" value="UniProtKB-EC"/>
</dbReference>
<feature type="binding site" evidence="7 8">
    <location>
        <position position="65"/>
    </location>
    <ligand>
        <name>S-adenosyl-L-methionine</name>
        <dbReference type="ChEBI" id="CHEBI:59789"/>
    </ligand>
</feature>
<sequence length="273" mass="32009">MMKSFYKHLPIKRYGQNFLINKNTIQSIIKQINPKLKQTLVEIGPGLAALTEPMCMLLDKLIVIEIDSNLLKLLKKRSFYSKLIVFYKDALTFNYIDLFYQNHGLIRIFGNLPYNISTSLILYLFQQITVVQDMNFMLQKEVAERLVACPGNKSYGRLSIISQYYCSIKVLLNISPKDFWPIPKVYSVFVNLTPHINSPYFVYDVNILSLITNIAFQNRRKMLRHSLNKLFSEKTLIKLEINPELRAENISILQYCKLSNYLHKTRNRILKKI</sequence>
<dbReference type="EMBL" id="CP034870">
    <property type="protein sequence ID" value="QCI22429.1"/>
    <property type="molecule type" value="Genomic_DNA"/>
</dbReference>
<feature type="binding site" evidence="7 8">
    <location>
        <position position="89"/>
    </location>
    <ligand>
        <name>S-adenosyl-L-methionine</name>
        <dbReference type="ChEBI" id="CHEBI:59789"/>
    </ligand>
</feature>
<protein>
    <recommendedName>
        <fullName evidence="7">Ribosomal RNA small subunit methyltransferase A</fullName>
        <ecNumber evidence="7">2.1.1.182</ecNumber>
    </recommendedName>
    <alternativeName>
        <fullName evidence="7">16S rRNA (adenine(1518)-N(6)/adenine(1519)-N(6))-dimethyltransferase</fullName>
    </alternativeName>
    <alternativeName>
        <fullName evidence="7">16S rRNA dimethyladenosine transferase</fullName>
    </alternativeName>
    <alternativeName>
        <fullName evidence="7">16S rRNA dimethylase</fullName>
    </alternativeName>
    <alternativeName>
        <fullName evidence="7">S-adenosylmethionine-6-N', N'-adenosyl(rRNA) dimethyltransferase</fullName>
    </alternativeName>
</protein>
<dbReference type="FunFam" id="1.10.8.100:FF:000001">
    <property type="entry name" value="Ribosomal RNA small subunit methyltransferase A"/>
    <property type="match status" value="1"/>
</dbReference>
<evidence type="ECO:0000256" key="2">
    <source>
        <dbReference type="ARBA" id="ARBA00022552"/>
    </source>
</evidence>
<dbReference type="HAMAP" id="MF_00607">
    <property type="entry name" value="16SrRNA_methyltr_A"/>
    <property type="match status" value="1"/>
</dbReference>
<comment type="similarity">
    <text evidence="7">Belongs to the class I-like SAM-binding methyltransferase superfamily. rRNA adenine N(6)-methyltransferase family. RsmA subfamily.</text>
</comment>
<dbReference type="InterPro" id="IPR011530">
    <property type="entry name" value="rRNA_adenine_dimethylase"/>
</dbReference>
<gene>
    <name evidence="7 10" type="primary">rsmA</name>
    <name evidence="7" type="synonym">ksgA</name>
    <name evidence="10" type="ORF">D9V70_00710</name>
</gene>
<evidence type="ECO:0000313" key="10">
    <source>
        <dbReference type="EMBL" id="QCI22429.1"/>
    </source>
</evidence>
<dbReference type="Gene3D" id="3.40.50.150">
    <property type="entry name" value="Vaccinia Virus protein VP39"/>
    <property type="match status" value="1"/>
</dbReference>
<keyword evidence="5 7" id="KW-0949">S-adenosyl-L-methionine</keyword>
<evidence type="ECO:0000256" key="3">
    <source>
        <dbReference type="ARBA" id="ARBA00022603"/>
    </source>
</evidence>
<dbReference type="GO" id="GO:0005829">
    <property type="term" value="C:cytosol"/>
    <property type="evidence" value="ECO:0007669"/>
    <property type="project" value="TreeGrafter"/>
</dbReference>
<keyword evidence="3 7" id="KW-0489">Methyltransferase</keyword>
<evidence type="ECO:0000256" key="8">
    <source>
        <dbReference type="PROSITE-ProRule" id="PRU01026"/>
    </source>
</evidence>
<dbReference type="AlphaFoldDB" id="A0A4D6Y136"/>
<dbReference type="Pfam" id="PF00398">
    <property type="entry name" value="RrnaAD"/>
    <property type="match status" value="1"/>
</dbReference>
<evidence type="ECO:0000256" key="5">
    <source>
        <dbReference type="ARBA" id="ARBA00022691"/>
    </source>
</evidence>
<dbReference type="OrthoDB" id="9814755at2"/>
<evidence type="ECO:0000256" key="7">
    <source>
        <dbReference type="HAMAP-Rule" id="MF_00607"/>
    </source>
</evidence>
<dbReference type="PROSITE" id="PS51689">
    <property type="entry name" value="SAM_RNA_A_N6_MT"/>
    <property type="match status" value="1"/>
</dbReference>
<dbReference type="PANTHER" id="PTHR11727">
    <property type="entry name" value="DIMETHYLADENOSINE TRANSFERASE"/>
    <property type="match status" value="1"/>
</dbReference>
<evidence type="ECO:0000256" key="4">
    <source>
        <dbReference type="ARBA" id="ARBA00022679"/>
    </source>
</evidence>
<dbReference type="SMART" id="SM00650">
    <property type="entry name" value="rADc"/>
    <property type="match status" value="1"/>
</dbReference>